<sequence length="785" mass="78126">MRPHFLGAARGRPALPELRRLLSVLLATAVALLGLVALSTSSAPVAHAADPKPINNLLKPSIYNDPPKVGELALAHPGTWSPAPDSVTLEWFRSGSATPIGTGNAVLVPFAARGETLTVKATAKKAGYVDAVVSSAPSTPVADGTPVNYTLPAIFGTPEVGNTLAVWEGAWSVEADSYAYRWFQSGTAPPIATTKTLVVPAGAAGKELSVEVTLKAAGWHDGVATSDPVTAHAPGTGPVKNVVQPAISDAPQVGALAVAHPGVWDPQADSVDVEWFRSGSTTPIGTGLTIVVPAAALGETLTVKATAHKAGRTDATATSAPSDTVGEGALHNTEAPAIFGSPVVGSTVEAWPGAWFPAPGGYTYRWFQAGTVAPIGTGKTLVVPAGAAGKDLTVEVSAAKAAYADAVATSAPVAVAATGTTPVQNVDEPSISGTLKVGATLTASTGTWNPADAATSVTWFRSGSTDPIGTGDSLVVPAAAESAMLSIVVKATRAGYSDGYAVSAPQGPVLAAGATPSVQNLVAPAITAAPAVGQLVGVHPGVWNPAPDDVALQWFRSGSATPIGTGNYIVVPAAAAGETLTVRATATKAGYASTTVTSAPSDVVAPGALANTTKPLIYGAPVAGATVEAWPGAWSPAADSYSYRWLLAGTVIGTGKQLVVPASAIGKALTVEVTATKTGYAAMTATSVAVTPAQGVACGAAAGSVTSATAAQTQAAEAVTAAQAKVAKLKAKKKAAAKAGNRAKTAKLTVRLRKARSAQADAEAALATATKAVASAQAGAKQYCP</sequence>
<dbReference type="Proteomes" id="UP001500301">
    <property type="component" value="Unassembled WGS sequence"/>
</dbReference>
<comment type="caution">
    <text evidence="2">The sequence shown here is derived from an EMBL/GenBank/DDBJ whole genome shotgun (WGS) entry which is preliminary data.</text>
</comment>
<reference evidence="3" key="1">
    <citation type="journal article" date="2019" name="Int. J. Syst. Evol. Microbiol.">
        <title>The Global Catalogue of Microorganisms (GCM) 10K type strain sequencing project: providing services to taxonomists for standard genome sequencing and annotation.</title>
        <authorList>
            <consortium name="The Broad Institute Genomics Platform"/>
            <consortium name="The Broad Institute Genome Sequencing Center for Infectious Disease"/>
            <person name="Wu L."/>
            <person name="Ma J."/>
        </authorList>
    </citation>
    <scope>NUCLEOTIDE SEQUENCE [LARGE SCALE GENOMIC DNA]</scope>
    <source>
        <strain evidence="3">JCM 17460</strain>
    </source>
</reference>
<protein>
    <recommendedName>
        <fullName evidence="4">Ig-like domain-containing protein</fullName>
    </recommendedName>
</protein>
<evidence type="ECO:0000313" key="2">
    <source>
        <dbReference type="EMBL" id="GAA3547610.1"/>
    </source>
</evidence>
<keyword evidence="1" id="KW-0732">Signal</keyword>
<organism evidence="2 3">
    <name type="scientific">Nocardioides daeguensis</name>
    <dbReference type="NCBI Taxonomy" id="908359"/>
    <lineage>
        <taxon>Bacteria</taxon>
        <taxon>Bacillati</taxon>
        <taxon>Actinomycetota</taxon>
        <taxon>Actinomycetes</taxon>
        <taxon>Propionibacteriales</taxon>
        <taxon>Nocardioidaceae</taxon>
        <taxon>Nocardioides</taxon>
    </lineage>
</organism>
<name>A0ABP6WB71_9ACTN</name>
<evidence type="ECO:0000256" key="1">
    <source>
        <dbReference type="SAM" id="SignalP"/>
    </source>
</evidence>
<dbReference type="RefSeq" id="WP_218236061.1">
    <property type="nucleotide sequence ID" value="NZ_BAABBB010000022.1"/>
</dbReference>
<keyword evidence="3" id="KW-1185">Reference proteome</keyword>
<accession>A0ABP6WB71</accession>
<feature type="signal peptide" evidence="1">
    <location>
        <begin position="1"/>
        <end position="48"/>
    </location>
</feature>
<dbReference type="EMBL" id="BAABBB010000022">
    <property type="protein sequence ID" value="GAA3547610.1"/>
    <property type="molecule type" value="Genomic_DNA"/>
</dbReference>
<proteinExistence type="predicted"/>
<feature type="chain" id="PRO_5045116866" description="Ig-like domain-containing protein" evidence="1">
    <location>
        <begin position="49"/>
        <end position="785"/>
    </location>
</feature>
<evidence type="ECO:0008006" key="4">
    <source>
        <dbReference type="Google" id="ProtNLM"/>
    </source>
</evidence>
<gene>
    <name evidence="2" type="ORF">GCM10022263_38350</name>
</gene>
<evidence type="ECO:0000313" key="3">
    <source>
        <dbReference type="Proteomes" id="UP001500301"/>
    </source>
</evidence>